<reference evidence="2" key="1">
    <citation type="journal article" date="2011" name="PLoS Genet.">
        <title>Genomic analysis of the necrotrophic fungal pathogens Sclerotinia sclerotiorum and Botrytis cinerea.</title>
        <authorList>
            <person name="Amselem J."/>
            <person name="Cuomo C.A."/>
            <person name="van Kan J.A."/>
            <person name="Viaud M."/>
            <person name="Benito E.P."/>
            <person name="Couloux A."/>
            <person name="Coutinho P.M."/>
            <person name="de Vries R.P."/>
            <person name="Dyer P.S."/>
            <person name="Fillinger S."/>
            <person name="Fournier E."/>
            <person name="Gout L."/>
            <person name="Hahn M."/>
            <person name="Kohn L."/>
            <person name="Lapalu N."/>
            <person name="Plummer K.M."/>
            <person name="Pradier J.M."/>
            <person name="Quevillon E."/>
            <person name="Sharon A."/>
            <person name="Simon A."/>
            <person name="ten Have A."/>
            <person name="Tudzynski B."/>
            <person name="Tudzynski P."/>
            <person name="Wincker P."/>
            <person name="Andrew M."/>
            <person name="Anthouard V."/>
            <person name="Beever R.E."/>
            <person name="Beffa R."/>
            <person name="Benoit I."/>
            <person name="Bouzid O."/>
            <person name="Brault B."/>
            <person name="Chen Z."/>
            <person name="Choquer M."/>
            <person name="Collemare J."/>
            <person name="Cotton P."/>
            <person name="Danchin E.G."/>
            <person name="Da Silva C."/>
            <person name="Gautier A."/>
            <person name="Giraud C."/>
            <person name="Giraud T."/>
            <person name="Gonzalez C."/>
            <person name="Grossetete S."/>
            <person name="Guldener U."/>
            <person name="Henrissat B."/>
            <person name="Howlett B.J."/>
            <person name="Kodira C."/>
            <person name="Kretschmer M."/>
            <person name="Lappartient A."/>
            <person name="Leroch M."/>
            <person name="Levis C."/>
            <person name="Mauceli E."/>
            <person name="Neuveglise C."/>
            <person name="Oeser B."/>
            <person name="Pearson M."/>
            <person name="Poulain J."/>
            <person name="Poussereau N."/>
            <person name="Quesneville H."/>
            <person name="Rascle C."/>
            <person name="Schumacher J."/>
            <person name="Segurens B."/>
            <person name="Sexton A."/>
            <person name="Silva E."/>
            <person name="Sirven C."/>
            <person name="Soanes D.M."/>
            <person name="Talbot N.J."/>
            <person name="Templeton M."/>
            <person name="Yandava C."/>
            <person name="Yarden O."/>
            <person name="Zeng Q."/>
            <person name="Rollins J.A."/>
            <person name="Lebrun M.H."/>
            <person name="Dickman M."/>
        </authorList>
    </citation>
    <scope>NUCLEOTIDE SEQUENCE [LARGE SCALE GENOMIC DNA]</scope>
    <source>
        <strain evidence="2">ATCC 18683 / 1980 / Ss-1</strain>
    </source>
</reference>
<evidence type="ECO:0000313" key="1">
    <source>
        <dbReference type="EMBL" id="EDN96457.1"/>
    </source>
</evidence>
<dbReference type="GeneID" id="5493838"/>
<dbReference type="Gene3D" id="3.80.10.10">
    <property type="entry name" value="Ribonuclease Inhibitor"/>
    <property type="match status" value="1"/>
</dbReference>
<dbReference type="InterPro" id="IPR032675">
    <property type="entry name" value="LRR_dom_sf"/>
</dbReference>
<gene>
    <name evidence="1" type="ORF">SS1G_01383</name>
</gene>
<dbReference type="InParanoid" id="A7E7V5"/>
<protein>
    <recommendedName>
        <fullName evidence="3">F-box domain-containing protein</fullName>
    </recommendedName>
</protein>
<evidence type="ECO:0008006" key="3">
    <source>
        <dbReference type="Google" id="ProtNLM"/>
    </source>
</evidence>
<dbReference type="RefSeq" id="XP_001597189.1">
    <property type="nucleotide sequence ID" value="XM_001597139.1"/>
</dbReference>
<keyword evidence="2" id="KW-1185">Reference proteome</keyword>
<name>A7E7V5_SCLS1</name>
<organism evidence="1 2">
    <name type="scientific">Sclerotinia sclerotiorum (strain ATCC 18683 / 1980 / Ss-1)</name>
    <name type="common">White mold</name>
    <name type="synonym">Whetzelinia sclerotiorum</name>
    <dbReference type="NCBI Taxonomy" id="665079"/>
    <lineage>
        <taxon>Eukaryota</taxon>
        <taxon>Fungi</taxon>
        <taxon>Dikarya</taxon>
        <taxon>Ascomycota</taxon>
        <taxon>Pezizomycotina</taxon>
        <taxon>Leotiomycetes</taxon>
        <taxon>Helotiales</taxon>
        <taxon>Sclerotiniaceae</taxon>
        <taxon>Sclerotinia</taxon>
    </lineage>
</organism>
<dbReference type="HOGENOM" id="CLU_2135042_0_0_1"/>
<sequence length="113" mass="12460">MSDQELEYLARHVPSLDELVIDLRNFPRSNNILASASNFPNLTYLKITFGAQSRVSGDNLLLLGRKCPLLEILAFGSHARKAPYPSGCRCQPSSAGINDYLVEEQYKGDAGCK</sequence>
<accession>A7E7V5</accession>
<dbReference type="EMBL" id="CH476622">
    <property type="protein sequence ID" value="EDN96457.1"/>
    <property type="molecule type" value="Genomic_DNA"/>
</dbReference>
<dbReference type="KEGG" id="ssl:SS1G_01383"/>
<dbReference type="Proteomes" id="UP000001312">
    <property type="component" value="Unassembled WGS sequence"/>
</dbReference>
<dbReference type="AlphaFoldDB" id="A7E7V5"/>
<proteinExistence type="predicted"/>
<evidence type="ECO:0000313" key="2">
    <source>
        <dbReference type="Proteomes" id="UP000001312"/>
    </source>
</evidence>